<dbReference type="Pfam" id="PF01614">
    <property type="entry name" value="IclR_C"/>
    <property type="match status" value="1"/>
</dbReference>
<dbReference type="PROSITE" id="PS51078">
    <property type="entry name" value="ICLR_ED"/>
    <property type="match status" value="1"/>
</dbReference>
<evidence type="ECO:0000256" key="1">
    <source>
        <dbReference type="ARBA" id="ARBA00023015"/>
    </source>
</evidence>
<evidence type="ECO:0000256" key="2">
    <source>
        <dbReference type="ARBA" id="ARBA00023125"/>
    </source>
</evidence>
<comment type="caution">
    <text evidence="6">The sequence shown here is derived from an EMBL/GenBank/DDBJ whole genome shotgun (WGS) entry which is preliminary data.</text>
</comment>
<dbReference type="InterPro" id="IPR012794">
    <property type="entry name" value="PcaR_PcaU"/>
</dbReference>
<dbReference type="InterPro" id="IPR029016">
    <property type="entry name" value="GAF-like_dom_sf"/>
</dbReference>
<dbReference type="Proteomes" id="UP001524547">
    <property type="component" value="Unassembled WGS sequence"/>
</dbReference>
<evidence type="ECO:0000313" key="6">
    <source>
        <dbReference type="EMBL" id="MCQ8242199.1"/>
    </source>
</evidence>
<evidence type="ECO:0000313" key="7">
    <source>
        <dbReference type="Proteomes" id="UP001524547"/>
    </source>
</evidence>
<reference evidence="6 7" key="1">
    <citation type="submission" date="2022-06" db="EMBL/GenBank/DDBJ databases">
        <title>Rhizosaccharibacter gen. nov. sp. nov. KSS12, endophytic bacteria isolated from sugarcane.</title>
        <authorList>
            <person name="Pitiwittayakul N."/>
        </authorList>
    </citation>
    <scope>NUCLEOTIDE SEQUENCE [LARGE SCALE GENOMIC DNA]</scope>
    <source>
        <strain evidence="6 7">KSS12</strain>
    </source>
</reference>
<protein>
    <submittedName>
        <fullName evidence="6">Helix-turn-helix domain-containing protein</fullName>
    </submittedName>
</protein>
<dbReference type="PROSITE" id="PS51077">
    <property type="entry name" value="HTH_ICLR"/>
    <property type="match status" value="1"/>
</dbReference>
<evidence type="ECO:0000259" key="5">
    <source>
        <dbReference type="PROSITE" id="PS51078"/>
    </source>
</evidence>
<dbReference type="InterPro" id="IPR036388">
    <property type="entry name" value="WH-like_DNA-bd_sf"/>
</dbReference>
<keyword evidence="3" id="KW-0804">Transcription</keyword>
<evidence type="ECO:0000256" key="3">
    <source>
        <dbReference type="ARBA" id="ARBA00023163"/>
    </source>
</evidence>
<dbReference type="SUPFAM" id="SSF46785">
    <property type="entry name" value="Winged helix' DNA-binding domain"/>
    <property type="match status" value="1"/>
</dbReference>
<dbReference type="InterPro" id="IPR036390">
    <property type="entry name" value="WH_DNA-bd_sf"/>
</dbReference>
<organism evidence="6 7">
    <name type="scientific">Rhizosaccharibacter radicis</name>
    <dbReference type="NCBI Taxonomy" id="2782605"/>
    <lineage>
        <taxon>Bacteria</taxon>
        <taxon>Pseudomonadati</taxon>
        <taxon>Pseudomonadota</taxon>
        <taxon>Alphaproteobacteria</taxon>
        <taxon>Acetobacterales</taxon>
        <taxon>Acetobacteraceae</taxon>
        <taxon>Rhizosaccharibacter</taxon>
    </lineage>
</organism>
<dbReference type="PANTHER" id="PTHR30136:SF34">
    <property type="entry name" value="TRANSCRIPTIONAL REGULATOR"/>
    <property type="match status" value="1"/>
</dbReference>
<dbReference type="InterPro" id="IPR050707">
    <property type="entry name" value="HTH_MetabolicPath_Reg"/>
</dbReference>
<gene>
    <name evidence="6" type="ORF">NFI88_15295</name>
</gene>
<dbReference type="EMBL" id="JAMZEJ010000010">
    <property type="protein sequence ID" value="MCQ8242199.1"/>
    <property type="molecule type" value="Genomic_DNA"/>
</dbReference>
<dbReference type="RefSeq" id="WP_422920957.1">
    <property type="nucleotide sequence ID" value="NZ_JAMZEJ010000010.1"/>
</dbReference>
<name>A0ABT1W0T8_9PROT</name>
<keyword evidence="2" id="KW-0238">DNA-binding</keyword>
<dbReference type="Gene3D" id="1.10.10.10">
    <property type="entry name" value="Winged helix-like DNA-binding domain superfamily/Winged helix DNA-binding domain"/>
    <property type="match status" value="1"/>
</dbReference>
<sequence>MSEDADEAGRDFVTALARGLDVLQVCAAHPDGVTLSDVARQTGLPRASVRRSLLTLCATGYLVADGRAFVLTPKVLSFSAAIANSTLARLAQPVLDGLNRQFGESFSLATLDGTDVLYVARSEARRIFSLNLSVGSRLPAYCTSMGRVLLAGLAAEALERALPRELPARTPRTITDRQELLRALDEVRRVGFCLLDQELELGLRSLAVPLIDTNGHVVAALNVGVQAAQMPARELRRLFLSALQQAADTLRPATMRLP</sequence>
<accession>A0ABT1W0T8</accession>
<evidence type="ECO:0000259" key="4">
    <source>
        <dbReference type="PROSITE" id="PS51077"/>
    </source>
</evidence>
<keyword evidence="7" id="KW-1185">Reference proteome</keyword>
<feature type="domain" description="HTH iclR-type" evidence="4">
    <location>
        <begin position="13"/>
        <end position="73"/>
    </location>
</feature>
<dbReference type="SUPFAM" id="SSF55781">
    <property type="entry name" value="GAF domain-like"/>
    <property type="match status" value="1"/>
</dbReference>
<dbReference type="SMART" id="SM00346">
    <property type="entry name" value="HTH_ICLR"/>
    <property type="match status" value="1"/>
</dbReference>
<dbReference type="Gene3D" id="3.30.450.40">
    <property type="match status" value="1"/>
</dbReference>
<dbReference type="InterPro" id="IPR005471">
    <property type="entry name" value="Tscrpt_reg_IclR_N"/>
</dbReference>
<dbReference type="InterPro" id="IPR014757">
    <property type="entry name" value="Tscrpt_reg_IclR_C"/>
</dbReference>
<dbReference type="NCBIfam" id="TIGR02431">
    <property type="entry name" value="pcaR_pcaU"/>
    <property type="match status" value="1"/>
</dbReference>
<keyword evidence="1" id="KW-0805">Transcription regulation</keyword>
<dbReference type="Pfam" id="PF09339">
    <property type="entry name" value="HTH_IclR"/>
    <property type="match status" value="1"/>
</dbReference>
<dbReference type="PANTHER" id="PTHR30136">
    <property type="entry name" value="HELIX-TURN-HELIX TRANSCRIPTIONAL REGULATOR, ICLR FAMILY"/>
    <property type="match status" value="1"/>
</dbReference>
<feature type="domain" description="IclR-ED" evidence="5">
    <location>
        <begin position="74"/>
        <end position="256"/>
    </location>
</feature>
<proteinExistence type="predicted"/>